<keyword evidence="4" id="KW-0808">Transferase</keyword>
<dbReference type="EMBL" id="CP039543">
    <property type="protein sequence ID" value="QJT09643.1"/>
    <property type="molecule type" value="Genomic_DNA"/>
</dbReference>
<dbReference type="SMART" id="SM00448">
    <property type="entry name" value="REC"/>
    <property type="match status" value="1"/>
</dbReference>
<dbReference type="PANTHER" id="PTHR43065:SF46">
    <property type="entry name" value="C4-DICARBOXYLATE TRANSPORT SENSOR PROTEIN DCTB"/>
    <property type="match status" value="1"/>
</dbReference>
<dbReference type="Pfam" id="PF02518">
    <property type="entry name" value="HATPase_c"/>
    <property type="match status" value="1"/>
</dbReference>
<comment type="catalytic activity">
    <reaction evidence="1">
        <text>ATP + protein L-histidine = ADP + protein N-phospho-L-histidine.</text>
        <dbReference type="EC" id="2.7.13.3"/>
    </reaction>
</comment>
<evidence type="ECO:0000259" key="13">
    <source>
        <dbReference type="PROSITE" id="PS50113"/>
    </source>
</evidence>
<dbReference type="SMART" id="SM00091">
    <property type="entry name" value="PAS"/>
    <property type="match status" value="5"/>
</dbReference>
<dbReference type="SMART" id="SM00086">
    <property type="entry name" value="PAC"/>
    <property type="match status" value="3"/>
</dbReference>
<dbReference type="SMART" id="SM00388">
    <property type="entry name" value="HisKA"/>
    <property type="match status" value="1"/>
</dbReference>
<dbReference type="SUPFAM" id="SSF55874">
    <property type="entry name" value="ATPase domain of HSP90 chaperone/DNA topoisomerase II/histidine kinase"/>
    <property type="match status" value="1"/>
</dbReference>
<evidence type="ECO:0000256" key="2">
    <source>
        <dbReference type="ARBA" id="ARBA00012438"/>
    </source>
</evidence>
<evidence type="ECO:0000313" key="15">
    <source>
        <dbReference type="Proteomes" id="UP000503251"/>
    </source>
</evidence>
<dbReference type="Gene3D" id="1.10.287.130">
    <property type="match status" value="1"/>
</dbReference>
<dbReference type="PANTHER" id="PTHR43065">
    <property type="entry name" value="SENSOR HISTIDINE KINASE"/>
    <property type="match status" value="1"/>
</dbReference>
<dbReference type="InterPro" id="IPR013655">
    <property type="entry name" value="PAS_fold_3"/>
</dbReference>
<dbReference type="InterPro" id="IPR013767">
    <property type="entry name" value="PAS_fold"/>
</dbReference>
<dbReference type="InterPro" id="IPR000700">
    <property type="entry name" value="PAS-assoc_C"/>
</dbReference>
<feature type="domain" description="PAS" evidence="12">
    <location>
        <begin position="533"/>
        <end position="603"/>
    </location>
</feature>
<evidence type="ECO:0000256" key="7">
    <source>
        <dbReference type="ARBA" id="ARBA00022840"/>
    </source>
</evidence>
<dbReference type="Pfam" id="PF00072">
    <property type="entry name" value="Response_reg"/>
    <property type="match status" value="1"/>
</dbReference>
<dbReference type="Gene3D" id="3.30.450.20">
    <property type="entry name" value="PAS domain"/>
    <property type="match status" value="4"/>
</dbReference>
<dbReference type="InterPro" id="IPR001789">
    <property type="entry name" value="Sig_transdc_resp-reg_receiver"/>
</dbReference>
<feature type="modified residue" description="4-aspartylphosphate" evidence="9">
    <location>
        <position position="964"/>
    </location>
</feature>
<dbReference type="CDD" id="cd00082">
    <property type="entry name" value="HisKA"/>
    <property type="match status" value="1"/>
</dbReference>
<dbReference type="SMART" id="SM00387">
    <property type="entry name" value="HATPase_c"/>
    <property type="match status" value="1"/>
</dbReference>
<dbReference type="InterPro" id="IPR003594">
    <property type="entry name" value="HATPase_dom"/>
</dbReference>
<keyword evidence="7" id="KW-0067">ATP-binding</keyword>
<evidence type="ECO:0000256" key="6">
    <source>
        <dbReference type="ARBA" id="ARBA00022777"/>
    </source>
</evidence>
<dbReference type="PROSITE" id="PS50110">
    <property type="entry name" value="RESPONSE_REGULATORY"/>
    <property type="match status" value="1"/>
</dbReference>
<reference evidence="14 15" key="1">
    <citation type="submission" date="2019-04" db="EMBL/GenBank/DDBJ databases">
        <title>Isolation and culture of sulfate reducing bacteria from the cold seep of the South China Sea.</title>
        <authorList>
            <person name="Sun C."/>
            <person name="Liu R."/>
        </authorList>
    </citation>
    <scope>NUCLEOTIDE SEQUENCE [LARGE SCALE GENOMIC DNA]</scope>
    <source>
        <strain evidence="14 15">CS1</strain>
    </source>
</reference>
<dbReference type="InterPro" id="IPR004358">
    <property type="entry name" value="Sig_transdc_His_kin-like_C"/>
</dbReference>
<sequence length="1034" mass="113720">MNFSFDHTGRYFFDAMPEPAYVVDPETGTILAANVAAGATGAYQGVDLISLPIERVKAGDAPLLAEVLPHLSPGGGEVEHSGFVLREGRKVAASVTASFRAHAGAHVVVAMVRLAEEGDSRTVARQDAGQEPATAPELASGLDIPAWRALIDATSNPMVLFDRNGHIVVANRSAGEYAGLSISEVEGRSSADIYDRETAILRQAVIDGVVQFGSPRTFDEKVQNTMFRVWAEPVKDAAGNVLGVAVHSIDITDYVAMQKEVIEKERFYAGIINAIQDGVEVVDAGKRVLLVNRTFSEWFGHLGPLQGREHKAVHGESEAFFTCPVDTVLETGKPAQVVRPFRRQGVEAGWLEVFSYPLMGSDGGIRGAVQYCRDITEKVLLERRLYRERRRFREYYDVSPVGIATVTPVEQWLDVNMTYCQLLGYTKEELLKTSWAEVVHPDDHGAIEKFHKDALAGNAVTFHGDIRYIHRSGTVLYVTATAKYIRDEEGTPGYFLIVVQDIGSRREAEEELRKIRRDLERRVVTRTRQLLESESNLRALLNAPVVSSFLLDVSGRILAVNDVGAERLSYAPADMLGRQFTSLFPPKLAASRNASLVRAREQGRVVKFQDERDGLVFDISVYPVRDRGGEVSRLAVFAEDVTKTRTLERQLLQAQKMEALGIMAGGIAHDFNNILGVIITNAELLQMDALAEKAGRRVSRILDAGTRARDVVKQILTFSRSEMEERTSFDLGDAITAFCDLVKTSLPENIELSVERLQPCRLPVNMDLTQLQQMLMNLCVNARHAIGEEGGVISVQLDPPVRLDTRDCLVSYPELSAGSYARISVQDTGQGIEPAIIERIFEPFFTTKPKEMGTGLGLSMVHGIIRRHAGAIRVQSEPGNGAVFTVFFPLHEEALEETALEGVSTAVSMANGRILFVDDDAEYRSSVLQALERIGYEVDEAGNGLEALGTLIEDPERYGLVLTDQTMPGMSGLDFAECVRARNINTPILLCTGYSQHVTEARLSELGLGLLLKPFTVKGLEQAIINLLHNDTGQ</sequence>
<feature type="domain" description="Response regulatory" evidence="11">
    <location>
        <begin position="913"/>
        <end position="1028"/>
    </location>
</feature>
<evidence type="ECO:0000256" key="1">
    <source>
        <dbReference type="ARBA" id="ARBA00000085"/>
    </source>
</evidence>
<protein>
    <recommendedName>
        <fullName evidence="2">histidine kinase</fullName>
        <ecNumber evidence="2">2.7.13.3</ecNumber>
    </recommendedName>
</protein>
<keyword evidence="3 9" id="KW-0597">Phosphoprotein</keyword>
<dbReference type="PROSITE" id="PS50112">
    <property type="entry name" value="PAS"/>
    <property type="match status" value="3"/>
</dbReference>
<keyword evidence="15" id="KW-1185">Reference proteome</keyword>
<dbReference type="Gene3D" id="3.30.565.10">
    <property type="entry name" value="Histidine kinase-like ATPase, C-terminal domain"/>
    <property type="match status" value="1"/>
</dbReference>
<feature type="domain" description="PAS" evidence="12">
    <location>
        <begin position="143"/>
        <end position="213"/>
    </location>
</feature>
<accession>A0ABX6NGE1</accession>
<evidence type="ECO:0000256" key="3">
    <source>
        <dbReference type="ARBA" id="ARBA00022553"/>
    </source>
</evidence>
<evidence type="ECO:0000259" key="11">
    <source>
        <dbReference type="PROSITE" id="PS50110"/>
    </source>
</evidence>
<dbReference type="SUPFAM" id="SSF55785">
    <property type="entry name" value="PYP-like sensor domain (PAS domain)"/>
    <property type="match status" value="4"/>
</dbReference>
<dbReference type="NCBIfam" id="TIGR00229">
    <property type="entry name" value="sensory_box"/>
    <property type="match status" value="4"/>
</dbReference>
<name>A0ABX6NGE1_9BACT</name>
<dbReference type="CDD" id="cd00130">
    <property type="entry name" value="PAS"/>
    <property type="match status" value="4"/>
</dbReference>
<keyword evidence="6" id="KW-0418">Kinase</keyword>
<feature type="domain" description="PAC" evidence="13">
    <location>
        <begin position="462"/>
        <end position="514"/>
    </location>
</feature>
<dbReference type="InterPro" id="IPR001610">
    <property type="entry name" value="PAC"/>
</dbReference>
<dbReference type="Pfam" id="PF08447">
    <property type="entry name" value="PAS_3"/>
    <property type="match status" value="1"/>
</dbReference>
<dbReference type="InterPro" id="IPR000014">
    <property type="entry name" value="PAS"/>
</dbReference>
<dbReference type="CDD" id="cd00156">
    <property type="entry name" value="REC"/>
    <property type="match status" value="1"/>
</dbReference>
<dbReference type="InterPro" id="IPR013656">
    <property type="entry name" value="PAS_4"/>
</dbReference>
<dbReference type="Gene3D" id="3.40.50.2300">
    <property type="match status" value="1"/>
</dbReference>
<evidence type="ECO:0000256" key="5">
    <source>
        <dbReference type="ARBA" id="ARBA00022741"/>
    </source>
</evidence>
<feature type="domain" description="PAS" evidence="12">
    <location>
        <begin position="388"/>
        <end position="458"/>
    </location>
</feature>
<dbReference type="InterPro" id="IPR011006">
    <property type="entry name" value="CheY-like_superfamily"/>
</dbReference>
<evidence type="ECO:0000256" key="4">
    <source>
        <dbReference type="ARBA" id="ARBA00022679"/>
    </source>
</evidence>
<dbReference type="InterPro" id="IPR036097">
    <property type="entry name" value="HisK_dim/P_sf"/>
</dbReference>
<dbReference type="PRINTS" id="PR00344">
    <property type="entry name" value="BCTRLSENSOR"/>
</dbReference>
<evidence type="ECO:0000259" key="10">
    <source>
        <dbReference type="PROSITE" id="PS50109"/>
    </source>
</evidence>
<dbReference type="Proteomes" id="UP000503251">
    <property type="component" value="Chromosome"/>
</dbReference>
<evidence type="ECO:0000256" key="8">
    <source>
        <dbReference type="ARBA" id="ARBA00023012"/>
    </source>
</evidence>
<evidence type="ECO:0000259" key="12">
    <source>
        <dbReference type="PROSITE" id="PS50112"/>
    </source>
</evidence>
<dbReference type="PROSITE" id="PS50113">
    <property type="entry name" value="PAC"/>
    <property type="match status" value="2"/>
</dbReference>
<keyword evidence="5" id="KW-0547">Nucleotide-binding</keyword>
<feature type="domain" description="PAC" evidence="13">
    <location>
        <begin position="599"/>
        <end position="653"/>
    </location>
</feature>
<dbReference type="InterPro" id="IPR035965">
    <property type="entry name" value="PAS-like_dom_sf"/>
</dbReference>
<keyword evidence="8" id="KW-0902">Two-component regulatory system</keyword>
<dbReference type="Pfam" id="PF00512">
    <property type="entry name" value="HisKA"/>
    <property type="match status" value="1"/>
</dbReference>
<evidence type="ECO:0000313" key="14">
    <source>
        <dbReference type="EMBL" id="QJT09643.1"/>
    </source>
</evidence>
<dbReference type="InterPro" id="IPR005467">
    <property type="entry name" value="His_kinase_dom"/>
</dbReference>
<proteinExistence type="predicted"/>
<gene>
    <name evidence="14" type="ORF">E8L03_12165</name>
</gene>
<evidence type="ECO:0000256" key="9">
    <source>
        <dbReference type="PROSITE-ProRule" id="PRU00169"/>
    </source>
</evidence>
<organism evidence="14 15">
    <name type="scientific">Oceanidesulfovibrio marinus</name>
    <dbReference type="NCBI Taxonomy" id="370038"/>
    <lineage>
        <taxon>Bacteria</taxon>
        <taxon>Pseudomonadati</taxon>
        <taxon>Thermodesulfobacteriota</taxon>
        <taxon>Desulfovibrionia</taxon>
        <taxon>Desulfovibrionales</taxon>
        <taxon>Desulfovibrionaceae</taxon>
        <taxon>Oceanidesulfovibrio</taxon>
    </lineage>
</organism>
<dbReference type="InterPro" id="IPR036890">
    <property type="entry name" value="HATPase_C_sf"/>
</dbReference>
<dbReference type="Pfam" id="PF08448">
    <property type="entry name" value="PAS_4"/>
    <property type="match status" value="2"/>
</dbReference>
<dbReference type="SUPFAM" id="SSF47384">
    <property type="entry name" value="Homodimeric domain of signal transducing histidine kinase"/>
    <property type="match status" value="1"/>
</dbReference>
<dbReference type="InterPro" id="IPR003661">
    <property type="entry name" value="HisK_dim/P_dom"/>
</dbReference>
<dbReference type="Pfam" id="PF00989">
    <property type="entry name" value="PAS"/>
    <property type="match status" value="1"/>
</dbReference>
<feature type="domain" description="Histidine kinase" evidence="10">
    <location>
        <begin position="666"/>
        <end position="892"/>
    </location>
</feature>
<dbReference type="PROSITE" id="PS50109">
    <property type="entry name" value="HIS_KIN"/>
    <property type="match status" value="1"/>
</dbReference>
<dbReference type="EC" id="2.7.13.3" evidence="2"/>
<dbReference type="SUPFAM" id="SSF52172">
    <property type="entry name" value="CheY-like"/>
    <property type="match status" value="1"/>
</dbReference>